<evidence type="ECO:0000256" key="2">
    <source>
        <dbReference type="SAM" id="SignalP"/>
    </source>
</evidence>
<reference evidence="3" key="1">
    <citation type="submission" date="2021-04" db="EMBL/GenBank/DDBJ databases">
        <title>Microbacterium tenobrionis sp. nov. and Microbacterium allomyrinae sp. nov., isolated from larvae of Tenobrio molitor and Allomyrina dichotoma, respectively.</title>
        <authorList>
            <person name="Lee S.D."/>
        </authorList>
    </citation>
    <scope>NUCLEOTIDE SEQUENCE</scope>
    <source>
        <strain evidence="3">BWT-G7</strain>
    </source>
</reference>
<protein>
    <recommendedName>
        <fullName evidence="5">Nitrate ABC transporter substrate-binding protein</fullName>
    </recommendedName>
</protein>
<dbReference type="PROSITE" id="PS51257">
    <property type="entry name" value="PROKAR_LIPOPROTEIN"/>
    <property type="match status" value="1"/>
</dbReference>
<dbReference type="RefSeq" id="WP_229386128.1">
    <property type="nucleotide sequence ID" value="NZ_JAGTTN010000010.1"/>
</dbReference>
<evidence type="ECO:0000313" key="3">
    <source>
        <dbReference type="EMBL" id="MCC2034129.1"/>
    </source>
</evidence>
<comment type="caution">
    <text evidence="3">The sequence shown here is derived from an EMBL/GenBank/DDBJ whole genome shotgun (WGS) entry which is preliminary data.</text>
</comment>
<sequence length="195" mass="20282">MIPPRTSRLGVAAAVLALTALLTTACSGAPEGEPEATTTAPTATAPAPAASATPDSEPEATAEPTCETIIGQSVVDSFESVNWTSQAEPFYIGSLEVPDGLQCVWADFEGPAGDHGQMFGWAAISDADAVAAQQELLSQGWVREESDQGVYITESPDTTIATDEEGYGMTYLFAAGAVKLADTKQGLLLIEWPKS</sequence>
<keyword evidence="2" id="KW-0732">Signal</keyword>
<gene>
    <name evidence="3" type="ORF">KEC57_18230</name>
</gene>
<feature type="region of interest" description="Disordered" evidence="1">
    <location>
        <begin position="28"/>
        <end position="63"/>
    </location>
</feature>
<feature type="chain" id="PRO_5040869972" description="Nitrate ABC transporter substrate-binding protein" evidence="2">
    <location>
        <begin position="29"/>
        <end position="195"/>
    </location>
</feature>
<evidence type="ECO:0000256" key="1">
    <source>
        <dbReference type="SAM" id="MobiDB-lite"/>
    </source>
</evidence>
<dbReference type="AlphaFoldDB" id="A0A9X1LXW6"/>
<dbReference type="EMBL" id="JAGTTN010000010">
    <property type="protein sequence ID" value="MCC2034129.1"/>
    <property type="molecule type" value="Genomic_DNA"/>
</dbReference>
<feature type="signal peptide" evidence="2">
    <location>
        <begin position="1"/>
        <end position="28"/>
    </location>
</feature>
<evidence type="ECO:0000313" key="4">
    <source>
        <dbReference type="Proteomes" id="UP001139354"/>
    </source>
</evidence>
<keyword evidence="4" id="KW-1185">Reference proteome</keyword>
<proteinExistence type="predicted"/>
<organism evidence="3 4">
    <name type="scientific">Microbacterium allomyrinae</name>
    <dbReference type="NCBI Taxonomy" id="2830666"/>
    <lineage>
        <taxon>Bacteria</taxon>
        <taxon>Bacillati</taxon>
        <taxon>Actinomycetota</taxon>
        <taxon>Actinomycetes</taxon>
        <taxon>Micrococcales</taxon>
        <taxon>Microbacteriaceae</taxon>
        <taxon>Microbacterium</taxon>
    </lineage>
</organism>
<evidence type="ECO:0008006" key="5">
    <source>
        <dbReference type="Google" id="ProtNLM"/>
    </source>
</evidence>
<dbReference type="Proteomes" id="UP001139354">
    <property type="component" value="Unassembled WGS sequence"/>
</dbReference>
<name>A0A9X1LXW6_9MICO</name>
<accession>A0A9X1LXW6</accession>